<dbReference type="InterPro" id="IPR050833">
    <property type="entry name" value="Poly_Biosynth_Transport"/>
</dbReference>
<dbReference type="CDD" id="cd13127">
    <property type="entry name" value="MATE_tuaB_like"/>
    <property type="match status" value="1"/>
</dbReference>
<keyword evidence="3" id="KW-1003">Cell membrane</keyword>
<feature type="transmembrane region" description="Helical" evidence="7">
    <location>
        <begin position="36"/>
        <end position="58"/>
    </location>
</feature>
<evidence type="ECO:0000256" key="7">
    <source>
        <dbReference type="SAM" id="Phobius"/>
    </source>
</evidence>
<name>A0A840YRG4_9SPHN</name>
<evidence type="ECO:0000256" key="1">
    <source>
        <dbReference type="ARBA" id="ARBA00004651"/>
    </source>
</evidence>
<sequence length="451" mass="48045">MSLVLVSFGAIFRDFGLTNAILRKGTITESEMSLVFWFNAVMTVAVTVALAASAPWIALFYNEPVVSKIILVSLAGFVISGLSLQHRALLNRELRFSYIAAIDSVGQLGGFLVTLVLALHWHSVWAIVYGTLVQTVLGSVGSVLAAKWWPSRPQRTEELGELLRFGANASVFSISIFAAQNAAALLIGRFLGAASLGQYNRAQQLFQLPITNLIEPIAQATMPLLTRLRQYPAEYRAAYLGLTRKLNTFLMPMSVILFFVGPYLVNIVLGFQWAEAGLVFAALAPAFAGMGAAYAIGDLFITQNRSAELRTLGLVELVIRVGAIVAGMSFGVVATAWSFSCSTLLVAVIRLTVAGRKGPVGVGDQLSAIVPGIPLACGAAVGSLLGLWLTDHMYLEDPFSSLAIISASGSGLAVVAGTAFATSRRAMMEVVHAFGFIAIARKSLSFFGRSA</sequence>
<dbReference type="AlphaFoldDB" id="A0A840YRG4"/>
<keyword evidence="4 7" id="KW-0812">Transmembrane</keyword>
<evidence type="ECO:0000256" key="4">
    <source>
        <dbReference type="ARBA" id="ARBA00022692"/>
    </source>
</evidence>
<comment type="subcellular location">
    <subcellularLocation>
        <location evidence="1">Cell membrane</location>
        <topology evidence="1">Multi-pass membrane protein</topology>
    </subcellularLocation>
</comment>
<reference evidence="8 9" key="1">
    <citation type="submission" date="2020-08" db="EMBL/GenBank/DDBJ databases">
        <title>Genomic Encyclopedia of Type Strains, Phase IV (KMG-IV): sequencing the most valuable type-strain genomes for metagenomic binning, comparative biology and taxonomic classification.</title>
        <authorList>
            <person name="Goeker M."/>
        </authorList>
    </citation>
    <scope>NUCLEOTIDE SEQUENCE [LARGE SCALE GENOMIC DNA]</scope>
    <source>
        <strain evidence="8 9">DSM 26736</strain>
    </source>
</reference>
<dbReference type="Pfam" id="PF13440">
    <property type="entry name" value="Polysacc_synt_3"/>
    <property type="match status" value="1"/>
</dbReference>
<feature type="transmembrane region" description="Helical" evidence="7">
    <location>
        <begin position="277"/>
        <end position="297"/>
    </location>
</feature>
<dbReference type="EMBL" id="JACIJF010000013">
    <property type="protein sequence ID" value="MBB5712152.1"/>
    <property type="molecule type" value="Genomic_DNA"/>
</dbReference>
<dbReference type="PANTHER" id="PTHR30250:SF10">
    <property type="entry name" value="LIPOPOLYSACCHARIDE BIOSYNTHESIS PROTEIN WZXC"/>
    <property type="match status" value="1"/>
</dbReference>
<feature type="transmembrane region" description="Helical" evidence="7">
    <location>
        <begin position="249"/>
        <end position="271"/>
    </location>
</feature>
<comment type="similarity">
    <text evidence="2">Belongs to the polysaccharide synthase family.</text>
</comment>
<feature type="transmembrane region" description="Helical" evidence="7">
    <location>
        <begin position="366"/>
        <end position="389"/>
    </location>
</feature>
<dbReference type="GO" id="GO:0005886">
    <property type="term" value="C:plasma membrane"/>
    <property type="evidence" value="ECO:0007669"/>
    <property type="project" value="UniProtKB-SubCell"/>
</dbReference>
<feature type="transmembrane region" description="Helical" evidence="7">
    <location>
        <begin position="96"/>
        <end position="119"/>
    </location>
</feature>
<gene>
    <name evidence="8" type="ORF">FHT02_003409</name>
</gene>
<dbReference type="PANTHER" id="PTHR30250">
    <property type="entry name" value="PST FAMILY PREDICTED COLANIC ACID TRANSPORTER"/>
    <property type="match status" value="1"/>
</dbReference>
<feature type="transmembrane region" description="Helical" evidence="7">
    <location>
        <begin position="126"/>
        <end position="149"/>
    </location>
</feature>
<feature type="transmembrane region" description="Helical" evidence="7">
    <location>
        <begin position="336"/>
        <end position="354"/>
    </location>
</feature>
<evidence type="ECO:0000256" key="6">
    <source>
        <dbReference type="ARBA" id="ARBA00023136"/>
    </source>
</evidence>
<comment type="caution">
    <text evidence="8">The sequence shown here is derived from an EMBL/GenBank/DDBJ whole genome shotgun (WGS) entry which is preliminary data.</text>
</comment>
<keyword evidence="9" id="KW-1185">Reference proteome</keyword>
<evidence type="ECO:0000256" key="2">
    <source>
        <dbReference type="ARBA" id="ARBA00007430"/>
    </source>
</evidence>
<proteinExistence type="inferred from homology"/>
<dbReference type="Proteomes" id="UP000527143">
    <property type="component" value="Unassembled WGS sequence"/>
</dbReference>
<evidence type="ECO:0000256" key="5">
    <source>
        <dbReference type="ARBA" id="ARBA00022989"/>
    </source>
</evidence>
<protein>
    <submittedName>
        <fullName evidence="8">PST family polysaccharide transporter</fullName>
    </submittedName>
</protein>
<feature type="transmembrane region" description="Helical" evidence="7">
    <location>
        <begin position="169"/>
        <end position="191"/>
    </location>
</feature>
<organism evidence="8 9">
    <name type="scientific">Sphingomonas xinjiangensis</name>
    <dbReference type="NCBI Taxonomy" id="643568"/>
    <lineage>
        <taxon>Bacteria</taxon>
        <taxon>Pseudomonadati</taxon>
        <taxon>Pseudomonadota</taxon>
        <taxon>Alphaproteobacteria</taxon>
        <taxon>Sphingomonadales</taxon>
        <taxon>Sphingomonadaceae</taxon>
        <taxon>Sphingomonas</taxon>
    </lineage>
</organism>
<keyword evidence="5 7" id="KW-1133">Transmembrane helix</keyword>
<feature type="transmembrane region" description="Helical" evidence="7">
    <location>
        <begin position="65"/>
        <end position="84"/>
    </location>
</feature>
<keyword evidence="6 7" id="KW-0472">Membrane</keyword>
<evidence type="ECO:0000313" key="9">
    <source>
        <dbReference type="Proteomes" id="UP000527143"/>
    </source>
</evidence>
<feature type="transmembrane region" description="Helical" evidence="7">
    <location>
        <begin position="401"/>
        <end position="421"/>
    </location>
</feature>
<evidence type="ECO:0000313" key="8">
    <source>
        <dbReference type="EMBL" id="MBB5712152.1"/>
    </source>
</evidence>
<evidence type="ECO:0000256" key="3">
    <source>
        <dbReference type="ARBA" id="ARBA00022475"/>
    </source>
</evidence>
<accession>A0A840YRG4</accession>